<dbReference type="KEGG" id="ach:Achl_4002"/>
<geneLocation type="plasmid" evidence="2 3">
    <name>pACHL01</name>
</geneLocation>
<reference evidence="2" key="1">
    <citation type="submission" date="2009-01" db="EMBL/GenBank/DDBJ databases">
        <title>Complete sequence of plasmid1 of Arthrobacter chlorophenolicus A6.</title>
        <authorList>
            <consortium name="US DOE Joint Genome Institute"/>
            <person name="Lucas S."/>
            <person name="Copeland A."/>
            <person name="Lapidus A."/>
            <person name="Glavina del Rio T."/>
            <person name="Tice H."/>
            <person name="Bruce D."/>
            <person name="Goodwin L."/>
            <person name="Pitluck S."/>
            <person name="Goltsman E."/>
            <person name="Clum A."/>
            <person name="Larimer F."/>
            <person name="Land M."/>
            <person name="Hauser L."/>
            <person name="Kyrpides N."/>
            <person name="Mikhailova N."/>
            <person name="Jansson J."/>
            <person name="Richardson P."/>
        </authorList>
    </citation>
    <scope>NUCLEOTIDE SEQUENCE [LARGE SCALE GENOMIC DNA]</scope>
    <source>
        <strain evidence="2">A6</strain>
        <plasmid evidence="2">pACHL01</plasmid>
    </source>
</reference>
<dbReference type="EMBL" id="CP001342">
    <property type="protein sequence ID" value="ACL41953.1"/>
    <property type="molecule type" value="Genomic_DNA"/>
</dbReference>
<keyword evidence="2" id="KW-0614">Plasmid</keyword>
<protein>
    <submittedName>
        <fullName evidence="2">Uncharacterized protein</fullName>
    </submittedName>
</protein>
<accession>B8HHQ6</accession>
<feature type="region of interest" description="Disordered" evidence="1">
    <location>
        <begin position="136"/>
        <end position="168"/>
    </location>
</feature>
<gene>
    <name evidence="2" type="ordered locus">Achl_4002</name>
</gene>
<evidence type="ECO:0000256" key="1">
    <source>
        <dbReference type="SAM" id="MobiDB-lite"/>
    </source>
</evidence>
<name>B8HHQ6_PSECP</name>
<keyword evidence="3" id="KW-1185">Reference proteome</keyword>
<sequence length="178" mass="18818">MTADNRQPKGIPAGGQFAASTHEEPGVTLAPARRPELEGWPATLPEPAVSFRVDDFGQIITTATDPSGDWIDVWEKDDGSGGYGGHALGEWEGADDDDIEQAQNWLTGRHKVIVAAVREAEKAAVEQARSGILAAAVGETKPATEPDPTSAEERPCTDGPWCAAPRGKHVDGCEMGSF</sequence>
<dbReference type="HOGENOM" id="CLU_1507650_0_0_11"/>
<evidence type="ECO:0000313" key="2">
    <source>
        <dbReference type="EMBL" id="ACL41953.1"/>
    </source>
</evidence>
<feature type="region of interest" description="Disordered" evidence="1">
    <location>
        <begin position="1"/>
        <end position="33"/>
    </location>
</feature>
<dbReference type="AlphaFoldDB" id="B8HHQ6"/>
<organism evidence="2 3">
    <name type="scientific">Pseudarthrobacter chlorophenolicus (strain ATCC 700700 / DSM 12829 / CIP 107037 / JCM 12360 / KCTC 9906 / NCIMB 13794 / A6)</name>
    <name type="common">Arthrobacter chlorophenolicus</name>
    <dbReference type="NCBI Taxonomy" id="452863"/>
    <lineage>
        <taxon>Bacteria</taxon>
        <taxon>Bacillati</taxon>
        <taxon>Actinomycetota</taxon>
        <taxon>Actinomycetes</taxon>
        <taxon>Micrococcales</taxon>
        <taxon>Micrococcaceae</taxon>
        <taxon>Pseudarthrobacter</taxon>
    </lineage>
</organism>
<proteinExistence type="predicted"/>
<evidence type="ECO:0000313" key="3">
    <source>
        <dbReference type="Proteomes" id="UP000002505"/>
    </source>
</evidence>
<dbReference type="Proteomes" id="UP000002505">
    <property type="component" value="Plasmid pACHL01"/>
</dbReference>